<dbReference type="GO" id="GO:0042795">
    <property type="term" value="P:snRNA transcription by RNA polymerase II"/>
    <property type="evidence" value="ECO:0007669"/>
    <property type="project" value="TreeGrafter"/>
</dbReference>
<dbReference type="GeneTree" id="ENSGT00940000154828"/>
<dbReference type="GO" id="GO:0006368">
    <property type="term" value="P:transcription elongation by RNA polymerase II"/>
    <property type="evidence" value="ECO:0007669"/>
    <property type="project" value="InterPro"/>
</dbReference>
<dbReference type="GO" id="GO:0032968">
    <property type="term" value="P:positive regulation of transcription elongation by RNA polymerase II"/>
    <property type="evidence" value="ECO:0007669"/>
    <property type="project" value="TreeGrafter"/>
</dbReference>
<feature type="domain" description="RNA polymerase II elongation factor ELL N-terminal" evidence="2">
    <location>
        <begin position="4"/>
        <end position="187"/>
    </location>
</feature>
<dbReference type="Gene3D" id="1.10.10.2670">
    <property type="entry name" value="E3 ubiquitin-protein ligase"/>
    <property type="match status" value="1"/>
</dbReference>
<dbReference type="AlphaFoldDB" id="S4R6L9"/>
<dbReference type="STRING" id="7757.ENSPMAP00000000849"/>
<reference evidence="3" key="1">
    <citation type="submission" date="2025-08" db="UniProtKB">
        <authorList>
            <consortium name="Ensembl"/>
        </authorList>
    </citation>
    <scope>IDENTIFICATION</scope>
</reference>
<reference evidence="3" key="2">
    <citation type="submission" date="2025-09" db="UniProtKB">
        <authorList>
            <consortium name="Ensembl"/>
        </authorList>
    </citation>
    <scope>IDENTIFICATION</scope>
</reference>
<dbReference type="InterPro" id="IPR042065">
    <property type="entry name" value="E3_ELL-like"/>
</dbReference>
<feature type="region of interest" description="Disordered" evidence="1">
    <location>
        <begin position="188"/>
        <end position="268"/>
    </location>
</feature>
<dbReference type="InterPro" id="IPR031176">
    <property type="entry name" value="ELL/occludin"/>
</dbReference>
<accession>S4R6L9</accession>
<dbReference type="PANTHER" id="PTHR23288">
    <property type="entry name" value="OCCLUDIN AND RNA POLYMERASE II ELONGATION FACTOR ELL"/>
    <property type="match status" value="1"/>
</dbReference>
<dbReference type="GO" id="GO:0000987">
    <property type="term" value="F:cis-regulatory region sequence-specific DNA binding"/>
    <property type="evidence" value="ECO:0007669"/>
    <property type="project" value="TreeGrafter"/>
</dbReference>
<evidence type="ECO:0000256" key="1">
    <source>
        <dbReference type="SAM" id="MobiDB-lite"/>
    </source>
</evidence>
<dbReference type="InterPro" id="IPR036390">
    <property type="entry name" value="WH_DNA-bd_sf"/>
</dbReference>
<dbReference type="Pfam" id="PF10390">
    <property type="entry name" value="ELL"/>
    <property type="match status" value="1"/>
</dbReference>
<organism evidence="3">
    <name type="scientific">Petromyzon marinus</name>
    <name type="common">Sea lamprey</name>
    <dbReference type="NCBI Taxonomy" id="7757"/>
    <lineage>
        <taxon>Eukaryota</taxon>
        <taxon>Metazoa</taxon>
        <taxon>Chordata</taxon>
        <taxon>Craniata</taxon>
        <taxon>Vertebrata</taxon>
        <taxon>Cyclostomata</taxon>
        <taxon>Hyperoartia</taxon>
        <taxon>Petromyzontiformes</taxon>
        <taxon>Petromyzontidae</taxon>
        <taxon>Petromyzon</taxon>
    </lineage>
</organism>
<dbReference type="PANTHER" id="PTHR23288:SF17">
    <property type="entry name" value="RNA POLYMERASE II ELONGATION FACTOR ELL"/>
    <property type="match status" value="1"/>
</dbReference>
<sequence length="285" mass="31151">GVPRLDCVGTVQEKLTICATDDSYQATRERMTQAEEETRSRGAIVIKPGGPFNGKRTVRRLPPELMDLAPGRKRSAPLNPANTLRKAPAAGTTSRRPMRERVVHFLALRPCKKAELVARLERDGGGVGGGGQCDRSQVFAILEQVAAPRGQDGRHQLKEAAYAEVRQDWPGYSPEERRAVQALLSRWGCPSKPCTTRPRTRPQSRPHTSTEEDAEPSLGGQQQQQQQKMSQNGTKKPRVSHLTSRVPPTPCDRPEPPRREKDEGVTAAAAAVAATAPPCQPLPDT</sequence>
<feature type="compositionally biased region" description="Basic and acidic residues" evidence="1">
    <location>
        <begin position="252"/>
        <end position="264"/>
    </location>
</feature>
<name>S4R6L9_PETMA</name>
<dbReference type="Ensembl" id="ENSPMAT00000000852.1">
    <property type="protein sequence ID" value="ENSPMAP00000000849.1"/>
    <property type="gene ID" value="ENSPMAG00000000774.1"/>
</dbReference>
<dbReference type="SUPFAM" id="SSF46785">
    <property type="entry name" value="Winged helix' DNA-binding domain"/>
    <property type="match status" value="1"/>
</dbReference>
<dbReference type="InterPro" id="IPR019464">
    <property type="entry name" value="ELL_N"/>
</dbReference>
<dbReference type="GO" id="GO:0008023">
    <property type="term" value="C:transcription elongation factor complex"/>
    <property type="evidence" value="ECO:0007669"/>
    <property type="project" value="InterPro"/>
</dbReference>
<evidence type="ECO:0000259" key="2">
    <source>
        <dbReference type="Pfam" id="PF10390"/>
    </source>
</evidence>
<feature type="region of interest" description="Disordered" evidence="1">
    <location>
        <begin position="68"/>
        <end position="95"/>
    </location>
</feature>
<protein>
    <recommendedName>
        <fullName evidence="2">RNA polymerase II elongation factor ELL N-terminal domain-containing protein</fullName>
    </recommendedName>
</protein>
<proteinExistence type="predicted"/>
<dbReference type="HOGENOM" id="CLU_978419_0_0_1"/>
<evidence type="ECO:0000313" key="3">
    <source>
        <dbReference type="Ensembl" id="ENSPMAP00000000849.1"/>
    </source>
</evidence>